<dbReference type="InterPro" id="IPR029063">
    <property type="entry name" value="SAM-dependent_MTases_sf"/>
</dbReference>
<dbReference type="Proteomes" id="UP000000758">
    <property type="component" value="Chromosome"/>
</dbReference>
<dbReference type="GO" id="GO:0015667">
    <property type="term" value="F:site-specific DNA-methyltransferase (cytosine-N4-specific) activity"/>
    <property type="evidence" value="ECO:0007669"/>
    <property type="project" value="UniProtKB-EC"/>
</dbReference>
<evidence type="ECO:0000256" key="2">
    <source>
        <dbReference type="ARBA" id="ARBA00022679"/>
    </source>
</evidence>
<dbReference type="EnsemblBacteria" id="ABK77458">
    <property type="protein sequence ID" value="ABK77458"/>
    <property type="gene ID" value="CENSYa_0825"/>
</dbReference>
<sequence>MNIAIESTDAGAPPSARNVSNVLKLLKRRRCKAGCMSLTKKYDEELCWKEDSLPQKERMKYTHTIHPYFGKFVPHLVRYFLERHLKNAKLICDPFMGSGTTLIESNLAGIPSVGMDISRFNVMMCRVKTRKYDMAKLHREVRRIFDATCAFSQKTSIDNYVSDRQRRRLNPKSSSKFLNEWFHPDALHTLLVFRELIPGYAYGDVMKLILSRTARSSRMIAHYEVDYPKKPHPEDYFCVKHDRICHPTTDAFGFLKRYCSNTVEKIGEFQKVRNNVYTSAIHGDSRTYGFAGTGITDVFTSPPYLGLIDYHEQHRYAYELLGIKDNSENEIGAKKRGAGKSAAQEYKDGMTRTIRNITEASFDRKNGRFILVVHDKMNLYEEIVANSGLELVSNYYRKVDRRSGRRKGEFGENILVCKTAKP</sequence>
<dbReference type="GO" id="GO:0003677">
    <property type="term" value="F:DNA binding"/>
    <property type="evidence" value="ECO:0007669"/>
    <property type="project" value="InterPro"/>
</dbReference>
<keyword evidence="1 4" id="KW-0489">Methyltransferase</keyword>
<dbReference type="EMBL" id="DP000238">
    <property type="protein sequence ID" value="ABK77458.1"/>
    <property type="molecule type" value="Genomic_DNA"/>
</dbReference>
<dbReference type="AlphaFoldDB" id="A0RVU1"/>
<name>A0RVU1_CENSY</name>
<evidence type="ECO:0000259" key="3">
    <source>
        <dbReference type="Pfam" id="PF01555"/>
    </source>
</evidence>
<dbReference type="PATRIC" id="fig|414004.10.peg.760"/>
<dbReference type="HOGENOM" id="CLU_039482_0_0_2"/>
<evidence type="ECO:0000313" key="5">
    <source>
        <dbReference type="Proteomes" id="UP000000758"/>
    </source>
</evidence>
<evidence type="ECO:0000313" key="4">
    <source>
        <dbReference type="EMBL" id="ABK77458.1"/>
    </source>
</evidence>
<feature type="domain" description="DNA methylase N-4/N-6" evidence="3">
    <location>
        <begin position="41"/>
        <end position="119"/>
    </location>
</feature>
<proteinExistence type="predicted"/>
<dbReference type="Pfam" id="PF01555">
    <property type="entry name" value="N6_N4_Mtase"/>
    <property type="match status" value="1"/>
</dbReference>
<evidence type="ECO:0000256" key="1">
    <source>
        <dbReference type="ARBA" id="ARBA00022603"/>
    </source>
</evidence>
<keyword evidence="2 4" id="KW-0808">Transferase</keyword>
<reference evidence="4 5" key="1">
    <citation type="journal article" date="2006" name="Proc. Natl. Acad. Sci. U.S.A.">
        <title>Genomic analysis of the uncultivated marine crenarchaeote Cenarchaeum symbiosum.</title>
        <authorList>
            <person name="Hallam S.J."/>
            <person name="Konstantinidis K.T."/>
            <person name="Putnam N."/>
            <person name="Schleper C."/>
            <person name="Watanabe Y."/>
            <person name="Sugahara J."/>
            <person name="Preston C."/>
            <person name="de la Torre J."/>
            <person name="Richardson P.M."/>
            <person name="DeLong E.F."/>
        </authorList>
    </citation>
    <scope>NUCLEOTIDE SEQUENCE [LARGE SCALE GENOMIC DNA]</scope>
    <source>
        <strain evidence="5">A</strain>
    </source>
</reference>
<dbReference type="GO" id="GO:0032259">
    <property type="term" value="P:methylation"/>
    <property type="evidence" value="ECO:0007669"/>
    <property type="project" value="UniProtKB-KW"/>
</dbReference>
<dbReference type="GO" id="GO:0008170">
    <property type="term" value="F:N-methyltransferase activity"/>
    <property type="evidence" value="ECO:0007669"/>
    <property type="project" value="InterPro"/>
</dbReference>
<accession>A0RVU1</accession>
<dbReference type="InterPro" id="IPR002941">
    <property type="entry name" value="DNA_methylase_N4/N6"/>
</dbReference>
<organism evidence="4 5">
    <name type="scientific">Cenarchaeum symbiosum (strain A)</name>
    <dbReference type="NCBI Taxonomy" id="414004"/>
    <lineage>
        <taxon>Archaea</taxon>
        <taxon>Nitrososphaerota</taxon>
        <taxon>Candidatus Cenarchaeales</taxon>
        <taxon>Candidatus Cenarchaeaceae</taxon>
        <taxon>Candidatus Cenarchaeum</taxon>
    </lineage>
</organism>
<protein>
    <submittedName>
        <fullName evidence="4">DNA modification methylase</fullName>
        <ecNumber evidence="4">2.1.1.113</ecNumber>
    </submittedName>
</protein>
<dbReference type="SUPFAM" id="SSF53335">
    <property type="entry name" value="S-adenosyl-L-methionine-dependent methyltransferases"/>
    <property type="match status" value="1"/>
</dbReference>
<keyword evidence="5" id="KW-1185">Reference proteome</keyword>
<dbReference type="REBASE" id="14171">
    <property type="entry name" value="M.CsyAORF825P"/>
</dbReference>
<dbReference type="EC" id="2.1.1.113" evidence="4"/>
<gene>
    <name evidence="4" type="ordered locus">CENSYa_0825</name>
</gene>
<dbReference type="Gene3D" id="3.40.50.150">
    <property type="entry name" value="Vaccinia Virus protein VP39"/>
    <property type="match status" value="1"/>
</dbReference>
<dbReference type="STRING" id="414004.CENSYa_0825"/>
<dbReference type="KEGG" id="csy:CENSYa_0825"/>